<dbReference type="EMBL" id="LZJY01000211">
    <property type="protein sequence ID" value="OBI02936.1"/>
    <property type="molecule type" value="Genomic_DNA"/>
</dbReference>
<reference evidence="2 3" key="1">
    <citation type="submission" date="2016-06" db="EMBL/GenBank/DDBJ databases">
        <authorList>
            <person name="Kjaerup R.B."/>
            <person name="Dalgaard T.S."/>
            <person name="Juul-Madsen H.R."/>
        </authorList>
    </citation>
    <scope>NUCLEOTIDE SEQUENCE [LARGE SCALE GENOMIC DNA]</scope>
    <source>
        <strain evidence="2 3">E2838</strain>
    </source>
</reference>
<sequence>MEALDLLKPQDRATLAAYCECWATFVAACRDIEANGLTVTNRAIRKDGTTSEWVTKNPSVAIKLAAAVELRHYAACFGLDPQAERNIGRRTDPRRNEANPFDDWASPGGDT</sequence>
<dbReference type="AlphaFoldDB" id="A0A1A2VQI6"/>
<name>A0A1A2VQI6_MYCSC</name>
<proteinExistence type="predicted"/>
<evidence type="ECO:0000313" key="2">
    <source>
        <dbReference type="EMBL" id="OBI02936.1"/>
    </source>
</evidence>
<dbReference type="Proteomes" id="UP000092207">
    <property type="component" value="Unassembled WGS sequence"/>
</dbReference>
<organism evidence="2 3">
    <name type="scientific">Mycobacterium scrofulaceum</name>
    <dbReference type="NCBI Taxonomy" id="1783"/>
    <lineage>
        <taxon>Bacteria</taxon>
        <taxon>Bacillati</taxon>
        <taxon>Actinomycetota</taxon>
        <taxon>Actinomycetes</taxon>
        <taxon>Mycobacteriales</taxon>
        <taxon>Mycobacteriaceae</taxon>
        <taxon>Mycobacterium</taxon>
    </lineage>
</organism>
<comment type="caution">
    <text evidence="2">The sequence shown here is derived from an EMBL/GenBank/DDBJ whole genome shotgun (WGS) entry which is preliminary data.</text>
</comment>
<evidence type="ECO:0000313" key="3">
    <source>
        <dbReference type="Proteomes" id="UP000092207"/>
    </source>
</evidence>
<dbReference type="Pfam" id="PF05119">
    <property type="entry name" value="Terminase_4"/>
    <property type="match status" value="1"/>
</dbReference>
<feature type="region of interest" description="Disordered" evidence="1">
    <location>
        <begin position="86"/>
        <end position="111"/>
    </location>
</feature>
<feature type="compositionally biased region" description="Basic and acidic residues" evidence="1">
    <location>
        <begin position="86"/>
        <end position="97"/>
    </location>
</feature>
<gene>
    <name evidence="2" type="ORF">A5679_17390</name>
</gene>
<protein>
    <submittedName>
        <fullName evidence="2">Terminase</fullName>
    </submittedName>
</protein>
<evidence type="ECO:0000256" key="1">
    <source>
        <dbReference type="SAM" id="MobiDB-lite"/>
    </source>
</evidence>
<accession>A0A1A2VQI6</accession>
<dbReference type="InterPro" id="IPR006448">
    <property type="entry name" value="Phage_term_ssu_P27"/>
</dbReference>